<sequence length="264" mass="30653">MPIHVLIALNVPKWFIKVVDKIRRGFLWCGQQNANGGCCLGSWEKVQWPLELGRLGIINFEVMRWALQIWWLWFHKTEPHRPCNGLDIYVHPHALALFNIATESQVRRGNNTLFWKDKWIMGCFVSDLAPLVVGVVSPRVCNGHMGSEGLVDQNWIQDIRAGLSLIDLFEFFQLVDTLDGYFLSQEDDKLVWRLDSSGTYTSKSAYRAFFNGSIPIEPWRRIWKSWVLGKCKIFLWLAARNRCWTADRLAKHNLPHPSRCPLCD</sequence>
<reference evidence="2" key="2">
    <citation type="submission" date="2021-12" db="EMBL/GenBank/DDBJ databases">
        <title>Resequencing data analysis of finger millet.</title>
        <authorList>
            <person name="Hatakeyama M."/>
            <person name="Aluri S."/>
            <person name="Balachadran M.T."/>
            <person name="Sivarajan S.R."/>
            <person name="Poveda L."/>
            <person name="Shimizu-Inatsugi R."/>
            <person name="Schlapbach R."/>
            <person name="Sreeman S.M."/>
            <person name="Shimizu K.K."/>
        </authorList>
    </citation>
    <scope>NUCLEOTIDE SEQUENCE</scope>
</reference>
<feature type="domain" description="Reverse transcriptase zinc-binding" evidence="1">
    <location>
        <begin position="200"/>
        <end position="264"/>
    </location>
</feature>
<dbReference type="InterPro" id="IPR026960">
    <property type="entry name" value="RVT-Znf"/>
</dbReference>
<protein>
    <recommendedName>
        <fullName evidence="1">Reverse transcriptase zinc-binding domain-containing protein</fullName>
    </recommendedName>
</protein>
<dbReference type="PANTHER" id="PTHR36617:SF17">
    <property type="entry name" value="OS01G0114800 PROTEIN"/>
    <property type="match status" value="1"/>
</dbReference>
<accession>A0AAV5CC66</accession>
<keyword evidence="3" id="KW-1185">Reference proteome</keyword>
<dbReference type="PANTHER" id="PTHR36617">
    <property type="entry name" value="PROTEIN, PUTATIVE-RELATED"/>
    <property type="match status" value="1"/>
</dbReference>
<evidence type="ECO:0000313" key="2">
    <source>
        <dbReference type="EMBL" id="GJM95657.1"/>
    </source>
</evidence>
<dbReference type="AlphaFoldDB" id="A0AAV5CC66"/>
<reference evidence="2" key="1">
    <citation type="journal article" date="2018" name="DNA Res.">
        <title>Multiple hybrid de novo genome assembly of finger millet, an orphan allotetraploid crop.</title>
        <authorList>
            <person name="Hatakeyama M."/>
            <person name="Aluri S."/>
            <person name="Balachadran M.T."/>
            <person name="Sivarajan S.R."/>
            <person name="Patrignani A."/>
            <person name="Gruter S."/>
            <person name="Poveda L."/>
            <person name="Shimizu-Inatsugi R."/>
            <person name="Baeten J."/>
            <person name="Francoijs K.J."/>
            <person name="Nataraja K.N."/>
            <person name="Reddy Y.A.N."/>
            <person name="Phadnis S."/>
            <person name="Ravikumar R.L."/>
            <person name="Schlapbach R."/>
            <person name="Sreeman S.M."/>
            <person name="Shimizu K.K."/>
        </authorList>
    </citation>
    <scope>NUCLEOTIDE SEQUENCE</scope>
</reference>
<name>A0AAV5CC66_ELECO</name>
<evidence type="ECO:0000313" key="3">
    <source>
        <dbReference type="Proteomes" id="UP001054889"/>
    </source>
</evidence>
<proteinExistence type="predicted"/>
<dbReference type="EMBL" id="BQKI01000005">
    <property type="protein sequence ID" value="GJM95657.1"/>
    <property type="molecule type" value="Genomic_DNA"/>
</dbReference>
<evidence type="ECO:0000259" key="1">
    <source>
        <dbReference type="Pfam" id="PF13966"/>
    </source>
</evidence>
<dbReference type="Pfam" id="PF13966">
    <property type="entry name" value="zf-RVT"/>
    <property type="match status" value="1"/>
</dbReference>
<organism evidence="2 3">
    <name type="scientific">Eleusine coracana subsp. coracana</name>
    <dbReference type="NCBI Taxonomy" id="191504"/>
    <lineage>
        <taxon>Eukaryota</taxon>
        <taxon>Viridiplantae</taxon>
        <taxon>Streptophyta</taxon>
        <taxon>Embryophyta</taxon>
        <taxon>Tracheophyta</taxon>
        <taxon>Spermatophyta</taxon>
        <taxon>Magnoliopsida</taxon>
        <taxon>Liliopsida</taxon>
        <taxon>Poales</taxon>
        <taxon>Poaceae</taxon>
        <taxon>PACMAD clade</taxon>
        <taxon>Chloridoideae</taxon>
        <taxon>Cynodonteae</taxon>
        <taxon>Eleusininae</taxon>
        <taxon>Eleusine</taxon>
    </lineage>
</organism>
<gene>
    <name evidence="2" type="primary">ga12426</name>
    <name evidence="2" type="ORF">PR202_ga12426</name>
</gene>
<dbReference type="Proteomes" id="UP001054889">
    <property type="component" value="Unassembled WGS sequence"/>
</dbReference>
<comment type="caution">
    <text evidence="2">The sequence shown here is derived from an EMBL/GenBank/DDBJ whole genome shotgun (WGS) entry which is preliminary data.</text>
</comment>